<evidence type="ECO:0000256" key="3">
    <source>
        <dbReference type="ARBA" id="ARBA00022741"/>
    </source>
</evidence>
<organism evidence="9 10">
    <name type="scientific">Rahnella victoriana</name>
    <dbReference type="NCBI Taxonomy" id="1510570"/>
    <lineage>
        <taxon>Bacteria</taxon>
        <taxon>Pseudomonadati</taxon>
        <taxon>Pseudomonadota</taxon>
        <taxon>Gammaproteobacteria</taxon>
        <taxon>Enterobacterales</taxon>
        <taxon>Yersiniaceae</taxon>
        <taxon>Rahnella</taxon>
    </lineage>
</organism>
<feature type="domain" description="Four-carbon acid sugar kinase N-terminal" evidence="7">
    <location>
        <begin position="16"/>
        <end position="241"/>
    </location>
</feature>
<keyword evidence="6" id="KW-0119">Carbohydrate metabolism</keyword>
<keyword evidence="3" id="KW-0547">Nucleotide-binding</keyword>
<accession>A0ABS0DV84</accession>
<evidence type="ECO:0000259" key="7">
    <source>
        <dbReference type="Pfam" id="PF07005"/>
    </source>
</evidence>
<evidence type="ECO:0000256" key="5">
    <source>
        <dbReference type="ARBA" id="ARBA00022840"/>
    </source>
</evidence>
<dbReference type="Pfam" id="PF17042">
    <property type="entry name" value="NBD_C"/>
    <property type="match status" value="1"/>
</dbReference>
<dbReference type="InterPro" id="IPR010737">
    <property type="entry name" value="4-carb_acid_sugar_kinase_N"/>
</dbReference>
<evidence type="ECO:0000313" key="9">
    <source>
        <dbReference type="EMBL" id="MBF7957800.1"/>
    </source>
</evidence>
<evidence type="ECO:0000256" key="6">
    <source>
        <dbReference type="ARBA" id="ARBA00023277"/>
    </source>
</evidence>
<dbReference type="Gene3D" id="3.40.50.10840">
    <property type="entry name" value="Putative sugar-binding, N-terminal domain"/>
    <property type="match status" value="1"/>
</dbReference>
<evidence type="ECO:0000256" key="1">
    <source>
        <dbReference type="ARBA" id="ARBA00005715"/>
    </source>
</evidence>
<dbReference type="InterPro" id="IPR037051">
    <property type="entry name" value="4-carb_acid_sugar_kinase_N_sf"/>
</dbReference>
<dbReference type="NCBIfam" id="NF047819">
    <property type="entry name" value="ThrnKinDtnkGamma"/>
    <property type="match status" value="1"/>
</dbReference>
<dbReference type="GO" id="GO:0016301">
    <property type="term" value="F:kinase activity"/>
    <property type="evidence" value="ECO:0007669"/>
    <property type="project" value="UniProtKB-KW"/>
</dbReference>
<comment type="caution">
    <text evidence="9">The sequence shown here is derived from an EMBL/GenBank/DDBJ whole genome shotgun (WGS) entry which is preliminary data.</text>
</comment>
<dbReference type="Gene3D" id="3.40.980.20">
    <property type="entry name" value="Four-carbon acid sugar kinase, nucleotide binding domain"/>
    <property type="match status" value="1"/>
</dbReference>
<evidence type="ECO:0000313" key="10">
    <source>
        <dbReference type="Proteomes" id="UP000600307"/>
    </source>
</evidence>
<evidence type="ECO:0000259" key="8">
    <source>
        <dbReference type="Pfam" id="PF17042"/>
    </source>
</evidence>
<evidence type="ECO:0000256" key="2">
    <source>
        <dbReference type="ARBA" id="ARBA00022679"/>
    </source>
</evidence>
<dbReference type="InterPro" id="IPR042213">
    <property type="entry name" value="NBD_C_sf"/>
</dbReference>
<keyword evidence="5" id="KW-0067">ATP-binding</keyword>
<keyword evidence="10" id="KW-1185">Reference proteome</keyword>
<feature type="domain" description="Four-carbon acid sugar kinase nucleotide binding" evidence="8">
    <location>
        <begin position="264"/>
        <end position="435"/>
    </location>
</feature>
<keyword evidence="4 9" id="KW-0418">Kinase</keyword>
<reference evidence="9 10" key="1">
    <citation type="submission" date="2020-11" db="EMBL/GenBank/DDBJ databases">
        <title>Taxonomic investigation of Rahnella spp.</title>
        <authorList>
            <person name="Lee S.D."/>
        </authorList>
    </citation>
    <scope>NUCLEOTIDE SEQUENCE [LARGE SCALE GENOMIC DNA]</scope>
    <source>
        <strain evidence="9 10">SAP-10</strain>
    </source>
</reference>
<sequence>MAETVTTPAQHPTSALLVIADDFTGANDTGVELVRQGLAASVQFDEHAGVPGSSENRAVIYSTDSRALSAAEAAQKVTRAIRSGVAAFSGPYQVFKKIDSTLRGNIGAETEAALLALSCPLAIVAPAVPELGRVVTGGQCYVDGHLLTQTEFATDPKTPVNTASVSERLAEQTTLQQHFVGLEALRRGDFQTEIFALVASGVRILVADSKTPEDLALIVQAAENLPFRPLMVGASGLIRALTDASLHGNAAASVSVSAQQTSLLAVVGSMSEIAAQQIAFVMQRREISLVDIDVMPLFSPEYDDMQHTLAAQITETLAQGKHCVIRTSQGAEQRHQIAQFCQHHHISRSQMGEKVAVFLGQLIHHVLQDSRFPPGGLYLSGGDIALAVARALGATGFDIKGQIAGCVPWGYLHASQIQRLPVMTKAGGFGTENTLLEVLRFIEEKLSD</sequence>
<dbReference type="Pfam" id="PF07005">
    <property type="entry name" value="SBD_N"/>
    <property type="match status" value="1"/>
</dbReference>
<proteinExistence type="inferred from homology"/>
<dbReference type="InterPro" id="IPR031475">
    <property type="entry name" value="NBD_C"/>
</dbReference>
<dbReference type="EMBL" id="JADOBH010000005">
    <property type="protein sequence ID" value="MBF7957800.1"/>
    <property type="molecule type" value="Genomic_DNA"/>
</dbReference>
<dbReference type="RefSeq" id="WP_195817896.1">
    <property type="nucleotide sequence ID" value="NZ_JADOBH010000005.1"/>
</dbReference>
<dbReference type="SUPFAM" id="SSF142764">
    <property type="entry name" value="YgbK-like"/>
    <property type="match status" value="1"/>
</dbReference>
<evidence type="ECO:0000256" key="4">
    <source>
        <dbReference type="ARBA" id="ARBA00022777"/>
    </source>
</evidence>
<protein>
    <submittedName>
        <fullName evidence="9">Four-carbon acid sugar kinase family protein</fullName>
    </submittedName>
</protein>
<dbReference type="Proteomes" id="UP000600307">
    <property type="component" value="Unassembled WGS sequence"/>
</dbReference>
<keyword evidence="2" id="KW-0808">Transferase</keyword>
<comment type="similarity">
    <text evidence="1">Belongs to the four-carbon acid sugar kinase family.</text>
</comment>
<name>A0ABS0DV84_9GAMM</name>
<gene>
    <name evidence="9" type="ORF">IV431_19760</name>
</gene>